<reference evidence="1" key="2">
    <citation type="journal article" date="2015" name="Fish Shellfish Immunol.">
        <title>Early steps in the European eel (Anguilla anguilla)-Vibrio vulnificus interaction in the gills: Role of the RtxA13 toxin.</title>
        <authorList>
            <person name="Callol A."/>
            <person name="Pajuelo D."/>
            <person name="Ebbesson L."/>
            <person name="Teles M."/>
            <person name="MacKenzie S."/>
            <person name="Amaro C."/>
        </authorList>
    </citation>
    <scope>NUCLEOTIDE SEQUENCE</scope>
</reference>
<organism evidence="1">
    <name type="scientific">Anguilla anguilla</name>
    <name type="common">European freshwater eel</name>
    <name type="synonym">Muraena anguilla</name>
    <dbReference type="NCBI Taxonomy" id="7936"/>
    <lineage>
        <taxon>Eukaryota</taxon>
        <taxon>Metazoa</taxon>
        <taxon>Chordata</taxon>
        <taxon>Craniata</taxon>
        <taxon>Vertebrata</taxon>
        <taxon>Euteleostomi</taxon>
        <taxon>Actinopterygii</taxon>
        <taxon>Neopterygii</taxon>
        <taxon>Teleostei</taxon>
        <taxon>Anguilliformes</taxon>
        <taxon>Anguillidae</taxon>
        <taxon>Anguilla</taxon>
    </lineage>
</organism>
<accession>A0A0E9SS31</accession>
<dbReference type="AlphaFoldDB" id="A0A0E9SS31"/>
<reference evidence="1" key="1">
    <citation type="submission" date="2014-11" db="EMBL/GenBank/DDBJ databases">
        <authorList>
            <person name="Amaro Gonzalez C."/>
        </authorList>
    </citation>
    <scope>NUCLEOTIDE SEQUENCE</scope>
</reference>
<name>A0A0E9SS31_ANGAN</name>
<dbReference type="EMBL" id="GBXM01065117">
    <property type="protein sequence ID" value="JAH43460.1"/>
    <property type="molecule type" value="Transcribed_RNA"/>
</dbReference>
<evidence type="ECO:0000313" key="1">
    <source>
        <dbReference type="EMBL" id="JAH43460.1"/>
    </source>
</evidence>
<protein>
    <submittedName>
        <fullName evidence="1">Uncharacterized protein</fullName>
    </submittedName>
</protein>
<sequence>MVRSNSARAEVRRARLSLTRFSFSVRSPISCCSRDFSSSSFWICRFSSSRLEQSSSRHFTSSLL</sequence>
<proteinExistence type="predicted"/>